<sequence length="67" mass="7072">MTNRSEIQPARRLACAGCGAEFGCNLSGPCWCMDEAYRLPMPSDGGDCLCPDCLRKAATRAAEAAST</sequence>
<evidence type="ECO:0000313" key="1">
    <source>
        <dbReference type="EMBL" id="SDI31110.1"/>
    </source>
</evidence>
<name>A0ABY0PGY0_9BRAD</name>
<organism evidence="1 2">
    <name type="scientific">Bradyrhizobium ottawaense</name>
    <dbReference type="NCBI Taxonomy" id="931866"/>
    <lineage>
        <taxon>Bacteria</taxon>
        <taxon>Pseudomonadati</taxon>
        <taxon>Pseudomonadota</taxon>
        <taxon>Alphaproteobacteria</taxon>
        <taxon>Hyphomicrobiales</taxon>
        <taxon>Nitrobacteraceae</taxon>
        <taxon>Bradyrhizobium</taxon>
    </lineage>
</organism>
<gene>
    <name evidence="1" type="ORF">SAMN05444163_2465</name>
</gene>
<dbReference type="Proteomes" id="UP000198803">
    <property type="component" value="Chromosome I"/>
</dbReference>
<evidence type="ECO:0000313" key="2">
    <source>
        <dbReference type="Proteomes" id="UP000198803"/>
    </source>
</evidence>
<keyword evidence="2" id="KW-1185">Reference proteome</keyword>
<evidence type="ECO:0008006" key="3">
    <source>
        <dbReference type="Google" id="ProtNLM"/>
    </source>
</evidence>
<accession>A0ABY0PGY0</accession>
<dbReference type="EMBL" id="LT629693">
    <property type="protein sequence ID" value="SDI31110.1"/>
    <property type="molecule type" value="Genomic_DNA"/>
</dbReference>
<protein>
    <recommendedName>
        <fullName evidence="3">Cysteine-rich CWC family protein</fullName>
    </recommendedName>
</protein>
<dbReference type="RefSeq" id="WP_074824031.1">
    <property type="nucleotide sequence ID" value="NZ_LT629693.1"/>
</dbReference>
<proteinExistence type="predicted"/>
<reference evidence="1 2" key="1">
    <citation type="submission" date="2016-10" db="EMBL/GenBank/DDBJ databases">
        <authorList>
            <person name="Varghese N."/>
            <person name="Submissions S."/>
        </authorList>
    </citation>
    <scope>NUCLEOTIDE SEQUENCE [LARGE SCALE GENOMIC DNA]</scope>
    <source>
        <strain evidence="1 2">GAS524</strain>
    </source>
</reference>